<dbReference type="PANTHER" id="PTHR45688">
    <property type="match status" value="1"/>
</dbReference>
<dbReference type="OrthoDB" id="10261433at2759"/>
<reference evidence="4" key="1">
    <citation type="submission" date="2020-11" db="EMBL/GenBank/DDBJ databases">
        <authorList>
            <person name="Tran Van P."/>
        </authorList>
    </citation>
    <scope>NUCLEOTIDE SEQUENCE</scope>
</reference>
<dbReference type="GO" id="GO:0030170">
    <property type="term" value="F:pyridoxal phosphate binding"/>
    <property type="evidence" value="ECO:0007669"/>
    <property type="project" value="InterPro"/>
</dbReference>
<evidence type="ECO:0000313" key="5">
    <source>
        <dbReference type="Proteomes" id="UP000678499"/>
    </source>
</evidence>
<gene>
    <name evidence="4" type="ORF">NMOB1V02_LOCUS5330</name>
</gene>
<dbReference type="InterPro" id="IPR005814">
    <property type="entry name" value="Aminotrans_3"/>
</dbReference>
<evidence type="ECO:0000256" key="1">
    <source>
        <dbReference type="ARBA" id="ARBA00008954"/>
    </source>
</evidence>
<comment type="similarity">
    <text evidence="1 3">Belongs to the class-III pyridoxal-phosphate-dependent aminotransferase family.</text>
</comment>
<sequence length="503" mass="55860">MYRTLGISQLSFEEALLLRREFIPESSCLHFAKSPVCIERGKGQYLFDDKNCRYLDCFSSYSPVGHSHPEVVEVGRRVLSSFLSRNPAQFRRDEVVPRKRSKRTSYGDFDTPNEISALTERLYDELRKRLPPHYDTIYFAKSGAEANDIAVFLARAYTKGEETLVVDESHHGDLSTIAALSARMFHRHKLIPEKWVHVLPVPVKDSPDMLAEAKKKIADLKSQNRKLCCLLCEPIFGLAGGFIPTSSCMHSVVELVRENGGLWIADEILTGLGRLGTHFWGFELLNSASDRKCYPDILTVGKPLGNGFPISLVITSSKIASAAGDALNQLKKPPLESAIGAVVLGIIDRDKMMESVAKVGAGLKAKLISRTRKHHILGDVRGQGLLVSVDVVTDKESRMCNKVDALHLWYLLKERGVLCCLEGPERSSLMLQPPLCFTAEDGEEFVDALCGSVEAMRMAYAPKTDLRFSQFGDGGSSCGTSCSFEDRPLPLKSRVIEDFEELD</sequence>
<dbReference type="InterPro" id="IPR015422">
    <property type="entry name" value="PyrdxlP-dep_Trfase_small"/>
</dbReference>
<evidence type="ECO:0000256" key="3">
    <source>
        <dbReference type="RuleBase" id="RU003560"/>
    </source>
</evidence>
<dbReference type="Gene3D" id="3.90.1150.10">
    <property type="entry name" value="Aspartate Aminotransferase, domain 1"/>
    <property type="match status" value="2"/>
</dbReference>
<evidence type="ECO:0000313" key="4">
    <source>
        <dbReference type="EMBL" id="CAD7277600.1"/>
    </source>
</evidence>
<dbReference type="CDD" id="cd00610">
    <property type="entry name" value="OAT_like"/>
    <property type="match status" value="1"/>
</dbReference>
<dbReference type="Pfam" id="PF00202">
    <property type="entry name" value="Aminotran_3"/>
    <property type="match status" value="1"/>
</dbReference>
<dbReference type="InterPro" id="IPR015424">
    <property type="entry name" value="PyrdxlP-dep_Trfase"/>
</dbReference>
<keyword evidence="5" id="KW-1185">Reference proteome</keyword>
<dbReference type="InterPro" id="IPR015421">
    <property type="entry name" value="PyrdxlP-dep_Trfase_major"/>
</dbReference>
<dbReference type="EMBL" id="OA882988">
    <property type="protein sequence ID" value="CAD7277600.1"/>
    <property type="molecule type" value="Genomic_DNA"/>
</dbReference>
<dbReference type="EMBL" id="CAJPEX010000951">
    <property type="protein sequence ID" value="CAG0917752.1"/>
    <property type="molecule type" value="Genomic_DNA"/>
</dbReference>
<protein>
    <submittedName>
        <fullName evidence="4">Uncharacterized protein</fullName>
    </submittedName>
</protein>
<dbReference type="Proteomes" id="UP000678499">
    <property type="component" value="Unassembled WGS sequence"/>
</dbReference>
<organism evidence="4">
    <name type="scientific">Notodromas monacha</name>
    <dbReference type="NCBI Taxonomy" id="399045"/>
    <lineage>
        <taxon>Eukaryota</taxon>
        <taxon>Metazoa</taxon>
        <taxon>Ecdysozoa</taxon>
        <taxon>Arthropoda</taxon>
        <taxon>Crustacea</taxon>
        <taxon>Oligostraca</taxon>
        <taxon>Ostracoda</taxon>
        <taxon>Podocopa</taxon>
        <taxon>Podocopida</taxon>
        <taxon>Cypridocopina</taxon>
        <taxon>Cypridoidea</taxon>
        <taxon>Cyprididae</taxon>
        <taxon>Notodromas</taxon>
    </lineage>
</organism>
<dbReference type="PANTHER" id="PTHR45688:SF13">
    <property type="entry name" value="ALANINE--GLYOXYLATE AMINOTRANSFERASE 2-LIKE"/>
    <property type="match status" value="1"/>
</dbReference>
<dbReference type="GO" id="GO:0008483">
    <property type="term" value="F:transaminase activity"/>
    <property type="evidence" value="ECO:0007669"/>
    <property type="project" value="InterPro"/>
</dbReference>
<accession>A0A7R9GCR9</accession>
<dbReference type="SUPFAM" id="SSF53383">
    <property type="entry name" value="PLP-dependent transferases"/>
    <property type="match status" value="1"/>
</dbReference>
<dbReference type="PIRSF" id="PIRSF000521">
    <property type="entry name" value="Transaminase_4ab_Lys_Orn"/>
    <property type="match status" value="1"/>
</dbReference>
<name>A0A7R9GCR9_9CRUS</name>
<keyword evidence="2 3" id="KW-0663">Pyridoxal phosphate</keyword>
<proteinExistence type="inferred from homology"/>
<dbReference type="Gene3D" id="3.40.640.10">
    <property type="entry name" value="Type I PLP-dependent aspartate aminotransferase-like (Major domain)"/>
    <property type="match status" value="1"/>
</dbReference>
<dbReference type="AlphaFoldDB" id="A0A7R9GCR9"/>
<evidence type="ECO:0000256" key="2">
    <source>
        <dbReference type="ARBA" id="ARBA00022898"/>
    </source>
</evidence>
<dbReference type="GO" id="GO:0005739">
    <property type="term" value="C:mitochondrion"/>
    <property type="evidence" value="ECO:0007669"/>
    <property type="project" value="TreeGrafter"/>
</dbReference>